<dbReference type="Pfam" id="PF24125">
    <property type="entry name" value="Cds6_C"/>
    <property type="match status" value="1"/>
</dbReference>
<dbReference type="InterPro" id="IPR032710">
    <property type="entry name" value="NTF2-like_dom_sf"/>
</dbReference>
<gene>
    <name evidence="4" type="ORF">H8D96_12135</name>
</gene>
<dbReference type="InterPro" id="IPR021731">
    <property type="entry name" value="AMIN_dom"/>
</dbReference>
<name>A0A8J6TTN0_9BACT</name>
<feature type="domain" description="Cds6 C-terminal" evidence="3">
    <location>
        <begin position="29"/>
        <end position="132"/>
    </location>
</feature>
<reference evidence="4 5" key="1">
    <citation type="submission" date="2020-08" db="EMBL/GenBank/DDBJ databases">
        <title>Bridging the membrane lipid divide: bacteria of the FCB group superphylum have the potential to synthesize archaeal ether lipids.</title>
        <authorList>
            <person name="Villanueva L."/>
            <person name="Von Meijenfeldt F.A.B."/>
            <person name="Westbye A.B."/>
            <person name="Yadav S."/>
            <person name="Hopmans E.C."/>
            <person name="Dutilh B.E."/>
            <person name="Sinninghe Damste J.S."/>
        </authorList>
    </citation>
    <scope>NUCLEOTIDE SEQUENCE [LARGE SCALE GENOMIC DNA]</scope>
    <source>
        <strain evidence="4">NIOZ-UU17</strain>
    </source>
</reference>
<dbReference type="AlphaFoldDB" id="A0A8J6TTN0"/>
<feature type="chain" id="PRO_5035183496" evidence="1">
    <location>
        <begin position="24"/>
        <end position="298"/>
    </location>
</feature>
<evidence type="ECO:0000313" key="5">
    <source>
        <dbReference type="Proteomes" id="UP000605201"/>
    </source>
</evidence>
<evidence type="ECO:0000259" key="2">
    <source>
        <dbReference type="Pfam" id="PF11741"/>
    </source>
</evidence>
<dbReference type="Gene3D" id="3.10.450.50">
    <property type="match status" value="1"/>
</dbReference>
<sequence>MKKAAAILILCIALLCQTGSVSAGDIDAVRAQVFAWSEAWQNRDIDTYMSFYSPSFQSKGLDFERWREKRAEVFQQVSSIQVEISDLWVFIEGKQAIVSFIQRYSHPMFADIGEKTLVMVDGGFTWQIVSEEWKPIVMAGRPDHSTKEAGKVAELNTKSQTEADNIVELNTKTQQATQEQQGLEAEKSSTGKTVVKSIRFEIEKEMEKVFVDLNKYALPRVRTLEGDNPRIVLDFMNAASWRGPFRIPANGKLVKQIRAYLHHKVGKLRIVLDLNPAEDYIVDQTFYKAENIYCITVQ</sequence>
<dbReference type="SUPFAM" id="SSF54427">
    <property type="entry name" value="NTF2-like"/>
    <property type="match status" value="1"/>
</dbReference>
<dbReference type="Pfam" id="PF11741">
    <property type="entry name" value="AMIN"/>
    <property type="match status" value="1"/>
</dbReference>
<dbReference type="Gene3D" id="2.60.40.3500">
    <property type="match status" value="1"/>
</dbReference>
<keyword evidence="1" id="KW-0732">Signal</keyword>
<evidence type="ECO:0000259" key="3">
    <source>
        <dbReference type="Pfam" id="PF24125"/>
    </source>
</evidence>
<dbReference type="EMBL" id="JACNIG010000240">
    <property type="protein sequence ID" value="MBC8432652.1"/>
    <property type="molecule type" value="Genomic_DNA"/>
</dbReference>
<protein>
    <submittedName>
        <fullName evidence="4">AMIN domain-containing protein</fullName>
    </submittedName>
</protein>
<accession>A0A8J6TTN0</accession>
<evidence type="ECO:0000256" key="1">
    <source>
        <dbReference type="SAM" id="SignalP"/>
    </source>
</evidence>
<comment type="caution">
    <text evidence="4">The sequence shown here is derived from an EMBL/GenBank/DDBJ whole genome shotgun (WGS) entry which is preliminary data.</text>
</comment>
<dbReference type="Proteomes" id="UP000605201">
    <property type="component" value="Unassembled WGS sequence"/>
</dbReference>
<proteinExistence type="predicted"/>
<feature type="signal peptide" evidence="1">
    <location>
        <begin position="1"/>
        <end position="23"/>
    </location>
</feature>
<evidence type="ECO:0000313" key="4">
    <source>
        <dbReference type="EMBL" id="MBC8432652.1"/>
    </source>
</evidence>
<feature type="domain" description="AMIN" evidence="2">
    <location>
        <begin position="198"/>
        <end position="280"/>
    </location>
</feature>
<organism evidence="4 5">
    <name type="scientific">Candidatus Desulfatibia vada</name>
    <dbReference type="NCBI Taxonomy" id="2841696"/>
    <lineage>
        <taxon>Bacteria</taxon>
        <taxon>Pseudomonadati</taxon>
        <taxon>Thermodesulfobacteriota</taxon>
        <taxon>Desulfobacteria</taxon>
        <taxon>Desulfobacterales</taxon>
        <taxon>Desulfobacterales incertae sedis</taxon>
        <taxon>Candidatus Desulfatibia</taxon>
    </lineage>
</organism>
<dbReference type="InterPro" id="IPR056203">
    <property type="entry name" value="Cds6_C"/>
</dbReference>